<dbReference type="SUPFAM" id="SSF82199">
    <property type="entry name" value="SET domain"/>
    <property type="match status" value="2"/>
</dbReference>
<evidence type="ECO:0000313" key="2">
    <source>
        <dbReference type="EMBL" id="KAG5509827.1"/>
    </source>
</evidence>
<evidence type="ECO:0000256" key="1">
    <source>
        <dbReference type="SAM" id="MobiDB-lite"/>
    </source>
</evidence>
<name>A0A836LGE5_9TRYP</name>
<reference evidence="2 3" key="1">
    <citation type="submission" date="2021-02" db="EMBL/GenBank/DDBJ databases">
        <title>Porcisia hertigi Genome sequencing and assembly.</title>
        <authorList>
            <person name="Almutairi H."/>
            <person name="Gatherer D."/>
        </authorList>
    </citation>
    <scope>NUCLEOTIDE SEQUENCE [LARGE SCALE GENOMIC DNA]</scope>
    <source>
        <strain evidence="2 3">C119</strain>
    </source>
</reference>
<dbReference type="KEGG" id="phet:94293486"/>
<accession>A0A836LGE5</accession>
<dbReference type="GeneID" id="94293486"/>
<dbReference type="RefSeq" id="XP_067758834.1">
    <property type="nucleotide sequence ID" value="XM_067903409.1"/>
</dbReference>
<evidence type="ECO:0008006" key="4">
    <source>
        <dbReference type="Google" id="ProtNLM"/>
    </source>
</evidence>
<feature type="region of interest" description="Disordered" evidence="1">
    <location>
        <begin position="182"/>
        <end position="231"/>
    </location>
</feature>
<feature type="region of interest" description="Disordered" evidence="1">
    <location>
        <begin position="344"/>
        <end position="385"/>
    </location>
</feature>
<keyword evidence="3" id="KW-1185">Reference proteome</keyword>
<organism evidence="2 3">
    <name type="scientific">Porcisia hertigi</name>
    <dbReference type="NCBI Taxonomy" id="2761500"/>
    <lineage>
        <taxon>Eukaryota</taxon>
        <taxon>Discoba</taxon>
        <taxon>Euglenozoa</taxon>
        <taxon>Kinetoplastea</taxon>
        <taxon>Metakinetoplastina</taxon>
        <taxon>Trypanosomatida</taxon>
        <taxon>Trypanosomatidae</taxon>
        <taxon>Leishmaniinae</taxon>
        <taxon>Porcisia</taxon>
    </lineage>
</organism>
<feature type="compositionally biased region" description="Basic and acidic residues" evidence="1">
    <location>
        <begin position="194"/>
        <end position="204"/>
    </location>
</feature>
<proteinExistence type="predicted"/>
<evidence type="ECO:0000313" key="3">
    <source>
        <dbReference type="Proteomes" id="UP000674318"/>
    </source>
</evidence>
<sequence length="621" mass="67293">MPPPLRGAGRLWGQSSCTRACKHAASNQGISYRSHIAQRRLSTSSGSSTVSAKSSVVPRSKRLSYADADRVYSSGKATTESFRWQQKSSHADSISAAISSSSSAASPASLRTRLQQRWMTVLIGLMRTPYLGALTMRVLEAAAYVAYVKGAVMIFTRRRVGPPLAMVKESDVSFNEENLCGGGRTAHSQGSPSHCEDSLSREDALLASSRPSPPAGGPSAADAAWRSSSHDSPLGEDALDCLYVGDSPIHSRGIFTARALPRGTRIIAETRRSLLLAPHFVTLLADTHERLPDTWHYTQPTGSVVELVTRAQPHHLMNHSCRANVCSGLSHTFWEAATIAAEWQQHSQQSGSTGGGGSSSGSERVEDLHGSPMGGGVDGGAGKPPSWVTAASVAAPSHSADWMERLTRWPFFADANSFFLTRDVEAGEELTLNYSTRMAPLCVGASACMMQSRNWLLCQCGQPCCRHYVYRPKPEVSEFLRALHARQYKEGRSARLPRRHSTSGMSGGTAASNTMGVWDPVHVMAKLLELGFDDELVLLSYAASSADIVAYVYGQPLPSLQRRSTTLPGVSSPPLSPWLARAPSTVQEGIVVELRRVSKRHLLSDYRHVFRRLNETAPRRA</sequence>
<dbReference type="OrthoDB" id="5792673at2759"/>
<dbReference type="AlphaFoldDB" id="A0A836LGE5"/>
<gene>
    <name evidence="2" type="ORF">JKF63_07472</name>
</gene>
<comment type="caution">
    <text evidence="2">The sequence shown here is derived from an EMBL/GenBank/DDBJ whole genome shotgun (WGS) entry which is preliminary data.</text>
</comment>
<protein>
    <recommendedName>
        <fullName evidence="4">SET domain-containing protein</fullName>
    </recommendedName>
</protein>
<dbReference type="Proteomes" id="UP000674318">
    <property type="component" value="Unassembled WGS sequence"/>
</dbReference>
<dbReference type="InterPro" id="IPR046341">
    <property type="entry name" value="SET_dom_sf"/>
</dbReference>
<dbReference type="Gene3D" id="2.170.270.10">
    <property type="entry name" value="SET domain"/>
    <property type="match status" value="1"/>
</dbReference>
<feature type="compositionally biased region" description="Gly residues" evidence="1">
    <location>
        <begin position="372"/>
        <end position="382"/>
    </location>
</feature>
<dbReference type="EMBL" id="JAFJZO010000012">
    <property type="protein sequence ID" value="KAG5509827.1"/>
    <property type="molecule type" value="Genomic_DNA"/>
</dbReference>